<evidence type="ECO:0000313" key="6">
    <source>
        <dbReference type="EMBL" id="KAL2049437.1"/>
    </source>
</evidence>
<evidence type="ECO:0000256" key="1">
    <source>
        <dbReference type="ARBA" id="ARBA00001971"/>
    </source>
</evidence>
<keyword evidence="5" id="KW-0503">Monooxygenase</keyword>
<proteinExistence type="inferred from homology"/>
<sequence length="567" mass="65096">MASYLLPLLWAVPIVCWVLYSWYCLFINYLTARKIGVPLVIIPVSHENPLWMIVDKKIFIPLFERLPFGSGNFTRYNWRGWEFQDKNKSHLEKGDVFVVVTPGRNWLYLCNAEALLDVFQRRADFPRPLELFEMVKVFGPNLSTTDGQQWQRHRKVTASCFSEQNNELVWTESVRQARGMLDYWCSQKSTRSIADDARTLSLHVLSSAGFGKSYPFQGYLEASPTDVATSYKESLQTILDNCILLMVLGQDFLSQSWLPKRLRKLHQATLTFKQYMTEVYEEEKKCIADRKPGDGNLMTSLIRASTGANVTIDSENQGGLTESEIYGNVFVFNFAGHDTTAHTIAFAVVILAANPSVQNWLSEELRYVLGDRDPEDWNYQTVFPRLKRCLAILYETLRLYTPVPIAKSTGKEPRTLTVGNKTFVIPANTMLIPNHVAVHTHPRYWGHDRLEWHPSRWIQSKKSTSGDPKNSIDDESMVIPYKGSFIAWSEGIRNCPGKKFSQVEFVATMAGLFKDWYVEPVIEGLEDLDMARKRVMRMVEHDTGQVLLLQLLHPERAALSWKRRGIC</sequence>
<dbReference type="PANTHER" id="PTHR24305:SF166">
    <property type="entry name" value="CYTOCHROME P450 12A4, MITOCHONDRIAL-RELATED"/>
    <property type="match status" value="1"/>
</dbReference>
<dbReference type="InterPro" id="IPR017972">
    <property type="entry name" value="Cyt_P450_CS"/>
</dbReference>
<evidence type="ECO:0000313" key="7">
    <source>
        <dbReference type="Proteomes" id="UP001590951"/>
    </source>
</evidence>
<evidence type="ECO:0000256" key="4">
    <source>
        <dbReference type="ARBA" id="ARBA00023004"/>
    </source>
</evidence>
<dbReference type="PRINTS" id="PR00463">
    <property type="entry name" value="EP450I"/>
</dbReference>
<protein>
    <recommendedName>
        <fullName evidence="8">Cytochrome P450</fullName>
    </recommendedName>
</protein>
<dbReference type="PRINTS" id="PR00385">
    <property type="entry name" value="P450"/>
</dbReference>
<evidence type="ECO:0008006" key="8">
    <source>
        <dbReference type="Google" id="ProtNLM"/>
    </source>
</evidence>
<dbReference type="Pfam" id="PF00067">
    <property type="entry name" value="p450"/>
    <property type="match status" value="1"/>
</dbReference>
<gene>
    <name evidence="6" type="ORF">ABVK25_010341</name>
</gene>
<keyword evidence="5" id="KW-0349">Heme</keyword>
<dbReference type="InterPro" id="IPR001128">
    <property type="entry name" value="Cyt_P450"/>
</dbReference>
<evidence type="ECO:0000256" key="5">
    <source>
        <dbReference type="RuleBase" id="RU000461"/>
    </source>
</evidence>
<dbReference type="CDD" id="cd11070">
    <property type="entry name" value="CYP56-like"/>
    <property type="match status" value="1"/>
</dbReference>
<name>A0ABR4AUS3_9LECA</name>
<keyword evidence="7" id="KW-1185">Reference proteome</keyword>
<keyword evidence="4 5" id="KW-0408">Iron</keyword>
<comment type="cofactor">
    <cofactor evidence="1">
        <name>heme</name>
        <dbReference type="ChEBI" id="CHEBI:30413"/>
    </cofactor>
</comment>
<organism evidence="6 7">
    <name type="scientific">Lepraria finkii</name>
    <dbReference type="NCBI Taxonomy" id="1340010"/>
    <lineage>
        <taxon>Eukaryota</taxon>
        <taxon>Fungi</taxon>
        <taxon>Dikarya</taxon>
        <taxon>Ascomycota</taxon>
        <taxon>Pezizomycotina</taxon>
        <taxon>Lecanoromycetes</taxon>
        <taxon>OSLEUM clade</taxon>
        <taxon>Lecanoromycetidae</taxon>
        <taxon>Lecanorales</taxon>
        <taxon>Lecanorineae</taxon>
        <taxon>Stereocaulaceae</taxon>
        <taxon>Lepraria</taxon>
    </lineage>
</organism>
<dbReference type="SUPFAM" id="SSF48264">
    <property type="entry name" value="Cytochrome P450"/>
    <property type="match status" value="1"/>
</dbReference>
<dbReference type="Gene3D" id="1.10.630.10">
    <property type="entry name" value="Cytochrome P450"/>
    <property type="match status" value="1"/>
</dbReference>
<keyword evidence="3 5" id="KW-0479">Metal-binding</keyword>
<accession>A0ABR4AUS3</accession>
<dbReference type="PROSITE" id="PS00086">
    <property type="entry name" value="CYTOCHROME_P450"/>
    <property type="match status" value="1"/>
</dbReference>
<comment type="similarity">
    <text evidence="2 5">Belongs to the cytochrome P450 family.</text>
</comment>
<evidence type="ECO:0000256" key="3">
    <source>
        <dbReference type="ARBA" id="ARBA00022723"/>
    </source>
</evidence>
<dbReference type="InterPro" id="IPR002401">
    <property type="entry name" value="Cyt_P450_E_grp-I"/>
</dbReference>
<dbReference type="InterPro" id="IPR036396">
    <property type="entry name" value="Cyt_P450_sf"/>
</dbReference>
<dbReference type="EMBL" id="JBHFEH010000064">
    <property type="protein sequence ID" value="KAL2049437.1"/>
    <property type="molecule type" value="Genomic_DNA"/>
</dbReference>
<dbReference type="InterPro" id="IPR050121">
    <property type="entry name" value="Cytochrome_P450_monoxygenase"/>
</dbReference>
<keyword evidence="5" id="KW-0560">Oxidoreductase</keyword>
<evidence type="ECO:0000256" key="2">
    <source>
        <dbReference type="ARBA" id="ARBA00010617"/>
    </source>
</evidence>
<dbReference type="Proteomes" id="UP001590951">
    <property type="component" value="Unassembled WGS sequence"/>
</dbReference>
<dbReference type="PANTHER" id="PTHR24305">
    <property type="entry name" value="CYTOCHROME P450"/>
    <property type="match status" value="1"/>
</dbReference>
<reference evidence="6 7" key="1">
    <citation type="submission" date="2024-09" db="EMBL/GenBank/DDBJ databases">
        <title>Rethinking Asexuality: The Enigmatic Case of Functional Sexual Genes in Lepraria (Stereocaulaceae).</title>
        <authorList>
            <person name="Doellman M."/>
            <person name="Sun Y."/>
            <person name="Barcenas-Pena A."/>
            <person name="Lumbsch H.T."/>
            <person name="Grewe F."/>
        </authorList>
    </citation>
    <scope>NUCLEOTIDE SEQUENCE [LARGE SCALE GENOMIC DNA]</scope>
    <source>
        <strain evidence="6 7">Grewe 0041</strain>
    </source>
</reference>
<comment type="caution">
    <text evidence="6">The sequence shown here is derived from an EMBL/GenBank/DDBJ whole genome shotgun (WGS) entry which is preliminary data.</text>
</comment>